<dbReference type="PANTHER" id="PTHR44186">
    <property type="match status" value="1"/>
</dbReference>
<dbReference type="PROSITE" id="PS50005">
    <property type="entry name" value="TPR"/>
    <property type="match status" value="1"/>
</dbReference>
<dbReference type="Gene3D" id="1.25.40.10">
    <property type="entry name" value="Tetratricopeptide repeat domain"/>
    <property type="match status" value="1"/>
</dbReference>
<dbReference type="OrthoDB" id="309339at2759"/>
<sequence>MCFYAKQKYVAAISCLKRALWVQPLNWRTLFNLGLAHLATLQPASAFNFACAAVNLRSDVADCFAVLGASLIELKDPENAARAFHQALLLSPEDLHLILNASVCCLTAGMNNQAVDLLRKFNALIENGATCTDELSDLASRVSIELERIQPLDNQMEILADPHSSNLSNQTRMDDQEQVDMLKTSREIIEREMEPDEV</sequence>
<keyword evidence="1" id="KW-0677">Repeat</keyword>
<evidence type="ECO:0000256" key="1">
    <source>
        <dbReference type="ARBA" id="ARBA00022737"/>
    </source>
</evidence>
<dbReference type="SUPFAM" id="SSF48452">
    <property type="entry name" value="TPR-like"/>
    <property type="match status" value="1"/>
</dbReference>
<dbReference type="GO" id="GO:0061512">
    <property type="term" value="P:protein localization to cilium"/>
    <property type="evidence" value="ECO:0007669"/>
    <property type="project" value="TreeGrafter"/>
</dbReference>
<reference evidence="5" key="1">
    <citation type="submission" date="2022-01" db="EMBL/GenBank/DDBJ databases">
        <authorList>
            <person name="King R."/>
        </authorList>
    </citation>
    <scope>NUCLEOTIDE SEQUENCE</scope>
</reference>
<comment type="similarity">
    <text evidence="3">Belongs to the BBS4 family.</text>
</comment>
<dbReference type="GO" id="GO:0060271">
    <property type="term" value="P:cilium assembly"/>
    <property type="evidence" value="ECO:0007669"/>
    <property type="project" value="TreeGrafter"/>
</dbReference>
<keyword evidence="2 4" id="KW-0802">TPR repeat</keyword>
<evidence type="ECO:0000256" key="4">
    <source>
        <dbReference type="PROSITE-ProRule" id="PRU00339"/>
    </source>
</evidence>
<dbReference type="Proteomes" id="UP001153737">
    <property type="component" value="Chromosome 4"/>
</dbReference>
<dbReference type="EMBL" id="OU896710">
    <property type="protein sequence ID" value="CAG9820961.1"/>
    <property type="molecule type" value="Genomic_DNA"/>
</dbReference>
<evidence type="ECO:0000313" key="5">
    <source>
        <dbReference type="EMBL" id="CAG9820961.1"/>
    </source>
</evidence>
<keyword evidence="6" id="KW-1185">Reference proteome</keyword>
<dbReference type="InterPro" id="IPR011990">
    <property type="entry name" value="TPR-like_helical_dom_sf"/>
</dbReference>
<name>A0A9N9X5Y8_PHACE</name>
<gene>
    <name evidence="5" type="ORF">PHAECO_LOCUS8645</name>
</gene>
<dbReference type="SMART" id="SM00028">
    <property type="entry name" value="TPR"/>
    <property type="match status" value="2"/>
</dbReference>
<evidence type="ECO:0000313" key="6">
    <source>
        <dbReference type="Proteomes" id="UP001153737"/>
    </source>
</evidence>
<evidence type="ECO:0000256" key="3">
    <source>
        <dbReference type="ARBA" id="ARBA00023778"/>
    </source>
</evidence>
<dbReference type="AlphaFoldDB" id="A0A9N9X5Y8"/>
<dbReference type="GO" id="GO:0036064">
    <property type="term" value="C:ciliary basal body"/>
    <property type="evidence" value="ECO:0007669"/>
    <property type="project" value="TreeGrafter"/>
</dbReference>
<dbReference type="InterPro" id="IPR019734">
    <property type="entry name" value="TPR_rpt"/>
</dbReference>
<feature type="repeat" description="TPR" evidence="4">
    <location>
        <begin position="61"/>
        <end position="94"/>
    </location>
</feature>
<proteinExistence type="inferred from homology"/>
<accession>A0A9N9X5Y8</accession>
<protein>
    <submittedName>
        <fullName evidence="5">Uncharacterized protein</fullName>
    </submittedName>
</protein>
<reference evidence="5" key="2">
    <citation type="submission" date="2022-10" db="EMBL/GenBank/DDBJ databases">
        <authorList>
            <consortium name="ENA_rothamsted_submissions"/>
            <consortium name="culmorum"/>
            <person name="King R."/>
        </authorList>
    </citation>
    <scope>NUCLEOTIDE SEQUENCE</scope>
</reference>
<evidence type="ECO:0000256" key="2">
    <source>
        <dbReference type="ARBA" id="ARBA00022803"/>
    </source>
</evidence>
<organism evidence="5 6">
    <name type="scientific">Phaedon cochleariae</name>
    <name type="common">Mustard beetle</name>
    <dbReference type="NCBI Taxonomy" id="80249"/>
    <lineage>
        <taxon>Eukaryota</taxon>
        <taxon>Metazoa</taxon>
        <taxon>Ecdysozoa</taxon>
        <taxon>Arthropoda</taxon>
        <taxon>Hexapoda</taxon>
        <taxon>Insecta</taxon>
        <taxon>Pterygota</taxon>
        <taxon>Neoptera</taxon>
        <taxon>Endopterygota</taxon>
        <taxon>Coleoptera</taxon>
        <taxon>Polyphaga</taxon>
        <taxon>Cucujiformia</taxon>
        <taxon>Chrysomeloidea</taxon>
        <taxon>Chrysomelidae</taxon>
        <taxon>Chrysomelinae</taxon>
        <taxon>Chrysomelini</taxon>
        <taxon>Phaedon</taxon>
    </lineage>
</organism>
<dbReference type="PANTHER" id="PTHR44186:SF1">
    <property type="entry name" value="BARDET-BIEDL SYNDROME 4 PROTEIN"/>
    <property type="match status" value="1"/>
</dbReference>